<evidence type="ECO:0000313" key="4">
    <source>
        <dbReference type="Proteomes" id="UP000001555"/>
    </source>
</evidence>
<name>B7Q3U8_IXOSC</name>
<dbReference type="EMBL" id="DS852006">
    <property type="protein sequence ID" value="EEC13520.1"/>
    <property type="molecule type" value="Genomic_DNA"/>
</dbReference>
<reference evidence="3" key="2">
    <citation type="submission" date="2020-05" db="UniProtKB">
        <authorList>
            <consortium name="EnsemblMetazoa"/>
        </authorList>
    </citation>
    <scope>IDENTIFICATION</scope>
    <source>
        <strain evidence="3">wikel</strain>
    </source>
</reference>
<feature type="region of interest" description="Disordered" evidence="1">
    <location>
        <begin position="1"/>
        <end position="78"/>
    </location>
</feature>
<dbReference type="HOGENOM" id="CLU_1972933_0_0_1"/>
<evidence type="ECO:0000313" key="2">
    <source>
        <dbReference type="EMBL" id="EEC13520.1"/>
    </source>
</evidence>
<proteinExistence type="predicted"/>
<evidence type="ECO:0000256" key="1">
    <source>
        <dbReference type="SAM" id="MobiDB-lite"/>
    </source>
</evidence>
<evidence type="ECO:0000313" key="3">
    <source>
        <dbReference type="EnsemblMetazoa" id="ISCW021847-PA"/>
    </source>
</evidence>
<sequence length="127" mass="13125">MGERPAPATSCAEAGAQVSQTHEARDVHQERLKTLSPPANLDTAVQLPRRDRPDLFTPDAWGLNQPPGQHAAATNGVQGPAAIVAQTPSTSACPTPVAAPVAVEDAPTSESSDFLFGLSSSAPQSYL</sequence>
<feature type="region of interest" description="Disordered" evidence="1">
    <location>
        <begin position="104"/>
        <end position="127"/>
    </location>
</feature>
<dbReference type="EMBL" id="ABJB010782731">
    <property type="status" value="NOT_ANNOTATED_CDS"/>
    <property type="molecule type" value="Genomic_DNA"/>
</dbReference>
<dbReference type="InParanoid" id="B7Q3U8"/>
<dbReference type="VEuPathDB" id="VectorBase:ISCW021847"/>
<dbReference type="VEuPathDB" id="VectorBase:ISCI021847"/>
<feature type="compositionally biased region" description="Basic and acidic residues" evidence="1">
    <location>
        <begin position="22"/>
        <end position="33"/>
    </location>
</feature>
<dbReference type="EnsemblMetazoa" id="ISCW021847-RA">
    <property type="protein sequence ID" value="ISCW021847-PA"/>
    <property type="gene ID" value="ISCW021847"/>
</dbReference>
<reference evidence="2 4" key="1">
    <citation type="submission" date="2008-03" db="EMBL/GenBank/DDBJ databases">
        <title>Annotation of Ixodes scapularis.</title>
        <authorList>
            <consortium name="Ixodes scapularis Genome Project Consortium"/>
            <person name="Caler E."/>
            <person name="Hannick L.I."/>
            <person name="Bidwell S."/>
            <person name="Joardar V."/>
            <person name="Thiagarajan M."/>
            <person name="Amedeo P."/>
            <person name="Galinsky K.J."/>
            <person name="Schobel S."/>
            <person name="Inman J."/>
            <person name="Hostetler J."/>
            <person name="Miller J."/>
            <person name="Hammond M."/>
            <person name="Megy K."/>
            <person name="Lawson D."/>
            <person name="Kodira C."/>
            <person name="Sutton G."/>
            <person name="Meyer J."/>
            <person name="Hill C.A."/>
            <person name="Birren B."/>
            <person name="Nene V."/>
            <person name="Collins F."/>
            <person name="Alarcon-Chaidez F."/>
            <person name="Wikel S."/>
            <person name="Strausberg R."/>
        </authorList>
    </citation>
    <scope>NUCLEOTIDE SEQUENCE [LARGE SCALE GENOMIC DNA]</scope>
    <source>
        <strain evidence="4">Wikel</strain>
        <strain evidence="2">Wikel colony</strain>
    </source>
</reference>
<gene>
    <name evidence="2" type="ORF">IscW_ISCW021847</name>
</gene>
<dbReference type="EMBL" id="ABJB010834048">
    <property type="status" value="NOT_ANNOTATED_CDS"/>
    <property type="molecule type" value="Genomic_DNA"/>
</dbReference>
<accession>B7Q3U8</accession>
<keyword evidence="4" id="KW-1185">Reference proteome</keyword>
<organism>
    <name type="scientific">Ixodes scapularis</name>
    <name type="common">Black-legged tick</name>
    <name type="synonym">Deer tick</name>
    <dbReference type="NCBI Taxonomy" id="6945"/>
    <lineage>
        <taxon>Eukaryota</taxon>
        <taxon>Metazoa</taxon>
        <taxon>Ecdysozoa</taxon>
        <taxon>Arthropoda</taxon>
        <taxon>Chelicerata</taxon>
        <taxon>Arachnida</taxon>
        <taxon>Acari</taxon>
        <taxon>Parasitiformes</taxon>
        <taxon>Ixodida</taxon>
        <taxon>Ixodoidea</taxon>
        <taxon>Ixodidae</taxon>
        <taxon>Ixodinae</taxon>
        <taxon>Ixodes</taxon>
    </lineage>
</organism>
<dbReference type="Proteomes" id="UP000001555">
    <property type="component" value="Unassembled WGS sequence"/>
</dbReference>
<protein>
    <submittedName>
        <fullName evidence="2 3">Uncharacterized protein</fullName>
    </submittedName>
</protein>
<dbReference type="AlphaFoldDB" id="B7Q3U8"/>
<dbReference type="PaxDb" id="6945-B7Q3U8"/>
<feature type="compositionally biased region" description="Polar residues" evidence="1">
    <location>
        <begin position="118"/>
        <end position="127"/>
    </location>
</feature>